<keyword evidence="10" id="KW-1185">Reference proteome</keyword>
<keyword evidence="4 7" id="KW-0812">Transmembrane</keyword>
<evidence type="ECO:0000256" key="6">
    <source>
        <dbReference type="ARBA" id="ARBA00023136"/>
    </source>
</evidence>
<evidence type="ECO:0000313" key="9">
    <source>
        <dbReference type="EMBL" id="CAJ1061661.1"/>
    </source>
</evidence>
<feature type="region of interest" description="Disordered" evidence="8">
    <location>
        <begin position="54"/>
        <end position="153"/>
    </location>
</feature>
<dbReference type="Pfam" id="PF02038">
    <property type="entry name" value="ATP1G1_PLM_MAT8"/>
    <property type="match status" value="1"/>
</dbReference>
<dbReference type="InterPro" id="IPR000272">
    <property type="entry name" value="Ion-transport_regulator_FXYD"/>
</dbReference>
<dbReference type="CDD" id="cd20323">
    <property type="entry name" value="FXYD_FXYD5"/>
    <property type="match status" value="1"/>
</dbReference>
<keyword evidence="7" id="KW-0732">Signal</keyword>
<name>A0AAV1FL28_XYRNO</name>
<dbReference type="Gene3D" id="1.20.5.780">
    <property type="entry name" value="Single helix bin"/>
    <property type="match status" value="1"/>
</dbReference>
<feature type="signal peptide" evidence="7">
    <location>
        <begin position="1"/>
        <end position="36"/>
    </location>
</feature>
<keyword evidence="7" id="KW-1133">Transmembrane helix</keyword>
<evidence type="ECO:0000256" key="4">
    <source>
        <dbReference type="ARBA" id="ARBA00022692"/>
    </source>
</evidence>
<gene>
    <name evidence="9" type="ORF">XNOV1_A036852</name>
</gene>
<evidence type="ECO:0000256" key="8">
    <source>
        <dbReference type="SAM" id="MobiDB-lite"/>
    </source>
</evidence>
<dbReference type="AlphaFoldDB" id="A0AAV1FL28"/>
<comment type="subcellular location">
    <subcellularLocation>
        <location evidence="1">Membrane</location>
        <topology evidence="1">Single-pass membrane protein</topology>
    </subcellularLocation>
</comment>
<feature type="compositionally biased region" description="Polar residues" evidence="8">
    <location>
        <begin position="86"/>
        <end position="112"/>
    </location>
</feature>
<keyword evidence="3 7" id="KW-0813">Transport</keyword>
<feature type="compositionally biased region" description="Polar residues" evidence="8">
    <location>
        <begin position="119"/>
        <end position="150"/>
    </location>
</feature>
<evidence type="ECO:0000256" key="7">
    <source>
        <dbReference type="RuleBase" id="RU364131"/>
    </source>
</evidence>
<dbReference type="PANTHER" id="PTHR14132">
    <property type="entry name" value="SODIUM/POTASSIUM-TRANSPORTING ATPASE SUBUNIT GAMMA"/>
    <property type="match status" value="1"/>
</dbReference>
<dbReference type="Proteomes" id="UP001178508">
    <property type="component" value="Chromosome 8"/>
</dbReference>
<evidence type="ECO:0000256" key="5">
    <source>
        <dbReference type="ARBA" id="ARBA00023065"/>
    </source>
</evidence>
<evidence type="ECO:0000256" key="2">
    <source>
        <dbReference type="ARBA" id="ARBA00005948"/>
    </source>
</evidence>
<dbReference type="GO" id="GO:0017080">
    <property type="term" value="F:sodium channel regulator activity"/>
    <property type="evidence" value="ECO:0007669"/>
    <property type="project" value="TreeGrafter"/>
</dbReference>
<organism evidence="9 10">
    <name type="scientific">Xyrichtys novacula</name>
    <name type="common">Pearly razorfish</name>
    <name type="synonym">Hemipteronotus novacula</name>
    <dbReference type="NCBI Taxonomy" id="13765"/>
    <lineage>
        <taxon>Eukaryota</taxon>
        <taxon>Metazoa</taxon>
        <taxon>Chordata</taxon>
        <taxon>Craniata</taxon>
        <taxon>Vertebrata</taxon>
        <taxon>Euteleostomi</taxon>
        <taxon>Actinopterygii</taxon>
        <taxon>Neopterygii</taxon>
        <taxon>Teleostei</taxon>
        <taxon>Neoteleostei</taxon>
        <taxon>Acanthomorphata</taxon>
        <taxon>Eupercaria</taxon>
        <taxon>Labriformes</taxon>
        <taxon>Labridae</taxon>
        <taxon>Xyrichtys</taxon>
    </lineage>
</organism>
<evidence type="ECO:0000256" key="3">
    <source>
        <dbReference type="ARBA" id="ARBA00022448"/>
    </source>
</evidence>
<dbReference type="GO" id="GO:0016020">
    <property type="term" value="C:membrane"/>
    <property type="evidence" value="ECO:0007669"/>
    <property type="project" value="UniProtKB-SubCell"/>
</dbReference>
<evidence type="ECO:0000256" key="1">
    <source>
        <dbReference type="ARBA" id="ARBA00004167"/>
    </source>
</evidence>
<feature type="chain" id="PRO_5043101696" description="FXYD domain-containing ion transport regulator" evidence="7">
    <location>
        <begin position="37"/>
        <end position="212"/>
    </location>
</feature>
<evidence type="ECO:0000313" key="10">
    <source>
        <dbReference type="Proteomes" id="UP001178508"/>
    </source>
</evidence>
<protein>
    <recommendedName>
        <fullName evidence="7">FXYD domain-containing ion transport regulator</fullName>
    </recommendedName>
</protein>
<reference evidence="9" key="1">
    <citation type="submission" date="2023-08" db="EMBL/GenBank/DDBJ databases">
        <authorList>
            <person name="Alioto T."/>
            <person name="Alioto T."/>
            <person name="Gomez Garrido J."/>
        </authorList>
    </citation>
    <scope>NUCLEOTIDE SEQUENCE</scope>
</reference>
<feature type="transmembrane region" description="Helical" evidence="7">
    <location>
        <begin position="170"/>
        <end position="193"/>
    </location>
</feature>
<sequence>MMRPRMNLWTPHRSDTKKYLASFTLFLFVMLQGLQAQSPTSADQMVSVSSNMTNAVTMPSAPTPTGGRVGGRVTRDADSTPEASPAKQTTSHQAGAINTLNANTTEIRTPTASKEETTKLQTKATPTKASTVTPSPASTVKTTQSGTHQTPAWDPTWDQGFTYDYKSLRVAGLSIAAVLFILGIMVIGCGRVCRLPRCKTKSSKSYQVVQQG</sequence>
<proteinExistence type="inferred from homology"/>
<dbReference type="GO" id="GO:0043269">
    <property type="term" value="P:regulation of monoatomic ion transport"/>
    <property type="evidence" value="ECO:0007669"/>
    <property type="project" value="InterPro"/>
</dbReference>
<dbReference type="EMBL" id="OY660871">
    <property type="protein sequence ID" value="CAJ1061661.1"/>
    <property type="molecule type" value="Genomic_DNA"/>
</dbReference>
<dbReference type="PANTHER" id="PTHR14132:SF23">
    <property type="entry name" value="FXYD DOMAIN-CONTAINING ION TRANSPORT REGULATOR"/>
    <property type="match status" value="1"/>
</dbReference>
<keyword evidence="5 7" id="KW-0406">Ion transport</keyword>
<keyword evidence="6 7" id="KW-0472">Membrane</keyword>
<dbReference type="GO" id="GO:0006811">
    <property type="term" value="P:monoatomic ion transport"/>
    <property type="evidence" value="ECO:0007669"/>
    <property type="project" value="UniProtKB-KW"/>
</dbReference>
<comment type="similarity">
    <text evidence="2 7">Belongs to the FXYD family.</text>
</comment>
<accession>A0AAV1FL28</accession>